<evidence type="ECO:0000313" key="1">
    <source>
        <dbReference type="EMBL" id="MCI02158.1"/>
    </source>
</evidence>
<accession>A0A392NQK1</accession>
<dbReference type="InterPro" id="IPR053151">
    <property type="entry name" value="RNase_H-like"/>
</dbReference>
<dbReference type="EMBL" id="LXQA010048294">
    <property type="protein sequence ID" value="MCI02158.1"/>
    <property type="molecule type" value="Genomic_DNA"/>
</dbReference>
<dbReference type="AlphaFoldDB" id="A0A392NQK1"/>
<organism evidence="1 2">
    <name type="scientific">Trifolium medium</name>
    <dbReference type="NCBI Taxonomy" id="97028"/>
    <lineage>
        <taxon>Eukaryota</taxon>
        <taxon>Viridiplantae</taxon>
        <taxon>Streptophyta</taxon>
        <taxon>Embryophyta</taxon>
        <taxon>Tracheophyta</taxon>
        <taxon>Spermatophyta</taxon>
        <taxon>Magnoliopsida</taxon>
        <taxon>eudicotyledons</taxon>
        <taxon>Gunneridae</taxon>
        <taxon>Pentapetalae</taxon>
        <taxon>rosids</taxon>
        <taxon>fabids</taxon>
        <taxon>Fabales</taxon>
        <taxon>Fabaceae</taxon>
        <taxon>Papilionoideae</taxon>
        <taxon>50 kb inversion clade</taxon>
        <taxon>NPAAA clade</taxon>
        <taxon>Hologalegina</taxon>
        <taxon>IRL clade</taxon>
        <taxon>Trifolieae</taxon>
        <taxon>Trifolium</taxon>
    </lineage>
</organism>
<dbReference type="PANTHER" id="PTHR47723">
    <property type="entry name" value="OS05G0353850 PROTEIN"/>
    <property type="match status" value="1"/>
</dbReference>
<protein>
    <submittedName>
        <fullName evidence="1">Glycerol-3-phosphate dehydrogenase</fullName>
    </submittedName>
</protein>
<feature type="non-terminal residue" evidence="1">
    <location>
        <position position="87"/>
    </location>
</feature>
<dbReference type="Proteomes" id="UP000265520">
    <property type="component" value="Unassembled WGS sequence"/>
</dbReference>
<name>A0A392NQK1_9FABA</name>
<proteinExistence type="predicted"/>
<comment type="caution">
    <text evidence="1">The sequence shown here is derived from an EMBL/GenBank/DDBJ whole genome shotgun (WGS) entry which is preliminary data.</text>
</comment>
<keyword evidence="2" id="KW-1185">Reference proteome</keyword>
<reference evidence="1 2" key="1">
    <citation type="journal article" date="2018" name="Front. Plant Sci.">
        <title>Red Clover (Trifolium pratense) and Zigzag Clover (T. medium) - A Picture of Genomic Similarities and Differences.</title>
        <authorList>
            <person name="Dluhosova J."/>
            <person name="Istvanek J."/>
            <person name="Nedelnik J."/>
            <person name="Repkova J."/>
        </authorList>
    </citation>
    <scope>NUCLEOTIDE SEQUENCE [LARGE SCALE GENOMIC DNA]</scope>
    <source>
        <strain evidence="2">cv. 10/8</strain>
        <tissue evidence="1">Leaf</tissue>
    </source>
</reference>
<sequence length="87" mass="9804">MSDIWHLADSNWSPQCRIVINSAIIHILYAIWTARNNVRLKEVIWQPPLNHWVKCNTDGASTLTSSACGGIFRNSKAEFLCGFAENT</sequence>
<evidence type="ECO:0000313" key="2">
    <source>
        <dbReference type="Proteomes" id="UP000265520"/>
    </source>
</evidence>
<dbReference type="PANTHER" id="PTHR47723:SF19">
    <property type="entry name" value="POLYNUCLEOTIDYL TRANSFERASE, RIBONUCLEASE H-LIKE SUPERFAMILY PROTEIN"/>
    <property type="match status" value="1"/>
</dbReference>